<comment type="similarity">
    <text evidence="1 5 6">Belongs to the bacterial ribosomal protein bL20 family.</text>
</comment>
<dbReference type="AlphaFoldDB" id="A0A1G2HHP7"/>
<dbReference type="GO" id="GO:0006412">
    <property type="term" value="P:translation"/>
    <property type="evidence" value="ECO:0007669"/>
    <property type="project" value="InterPro"/>
</dbReference>
<dbReference type="GO" id="GO:0003735">
    <property type="term" value="F:structural constituent of ribosome"/>
    <property type="evidence" value="ECO:0007669"/>
    <property type="project" value="InterPro"/>
</dbReference>
<protein>
    <recommendedName>
        <fullName evidence="4 5">Large ribosomal subunit protein bL20</fullName>
    </recommendedName>
</protein>
<dbReference type="GO" id="GO:0000027">
    <property type="term" value="P:ribosomal large subunit assembly"/>
    <property type="evidence" value="ECO:0007669"/>
    <property type="project" value="UniProtKB-UniRule"/>
</dbReference>
<dbReference type="HAMAP" id="MF_00382">
    <property type="entry name" value="Ribosomal_bL20"/>
    <property type="match status" value="1"/>
</dbReference>
<reference evidence="7 8" key="1">
    <citation type="journal article" date="2016" name="Nat. Commun.">
        <title>Thousands of microbial genomes shed light on interconnected biogeochemical processes in an aquifer system.</title>
        <authorList>
            <person name="Anantharaman K."/>
            <person name="Brown C.T."/>
            <person name="Hug L.A."/>
            <person name="Sharon I."/>
            <person name="Castelle C.J."/>
            <person name="Probst A.J."/>
            <person name="Thomas B.C."/>
            <person name="Singh A."/>
            <person name="Wilkins M.J."/>
            <person name="Karaoz U."/>
            <person name="Brodie E.L."/>
            <person name="Williams K.H."/>
            <person name="Hubbard S.S."/>
            <person name="Banfield J.F."/>
        </authorList>
    </citation>
    <scope>NUCLEOTIDE SEQUENCE [LARGE SCALE GENOMIC DNA]</scope>
</reference>
<dbReference type="FunFam" id="1.10.1900.20:FF:000001">
    <property type="entry name" value="50S ribosomal protein L20"/>
    <property type="match status" value="1"/>
</dbReference>
<keyword evidence="2 5" id="KW-0689">Ribosomal protein</keyword>
<sequence length="114" mass="13725">MSRVKRGKNRTKKRKKVLDRTRGFKWRRKSVYKIAKDATRHADARSFIGRKQKKRTMRQLWQIKINAGSRQNGMPYNQFINNLKKNKIELDRKILSDIAENNPEIFKKIIEKIK</sequence>
<evidence type="ECO:0000256" key="1">
    <source>
        <dbReference type="ARBA" id="ARBA00007698"/>
    </source>
</evidence>
<dbReference type="GO" id="GO:1990904">
    <property type="term" value="C:ribonucleoprotein complex"/>
    <property type="evidence" value="ECO:0007669"/>
    <property type="project" value="UniProtKB-KW"/>
</dbReference>
<dbReference type="InterPro" id="IPR035566">
    <property type="entry name" value="Ribosomal_protein_bL20_C"/>
</dbReference>
<dbReference type="PRINTS" id="PR00062">
    <property type="entry name" value="RIBOSOMALL20"/>
</dbReference>
<dbReference type="PANTHER" id="PTHR10986">
    <property type="entry name" value="39S RIBOSOMAL PROTEIN L20"/>
    <property type="match status" value="1"/>
</dbReference>
<keyword evidence="5 6" id="KW-0699">rRNA-binding</keyword>
<evidence type="ECO:0000256" key="6">
    <source>
        <dbReference type="RuleBase" id="RU000560"/>
    </source>
</evidence>
<evidence type="ECO:0000256" key="5">
    <source>
        <dbReference type="HAMAP-Rule" id="MF_00382"/>
    </source>
</evidence>
<keyword evidence="5 6" id="KW-0694">RNA-binding</keyword>
<comment type="caution">
    <text evidence="7">The sequence shown here is derived from an EMBL/GenBank/DDBJ whole genome shotgun (WGS) entry which is preliminary data.</text>
</comment>
<organism evidence="7 8">
    <name type="scientific">Candidatus Spechtbacteria bacterium RIFCSPLOWO2_02_FULL_38_8</name>
    <dbReference type="NCBI Taxonomy" id="1802164"/>
    <lineage>
        <taxon>Bacteria</taxon>
        <taxon>Candidatus Spechtiibacteriota</taxon>
    </lineage>
</organism>
<accession>A0A1G2HHP7</accession>
<evidence type="ECO:0000256" key="4">
    <source>
        <dbReference type="ARBA" id="ARBA00035172"/>
    </source>
</evidence>
<evidence type="ECO:0000256" key="2">
    <source>
        <dbReference type="ARBA" id="ARBA00022980"/>
    </source>
</evidence>
<dbReference type="NCBIfam" id="TIGR01032">
    <property type="entry name" value="rplT_bact"/>
    <property type="match status" value="1"/>
</dbReference>
<dbReference type="STRING" id="1802164.A3H51_01760"/>
<dbReference type="GO" id="GO:0005840">
    <property type="term" value="C:ribosome"/>
    <property type="evidence" value="ECO:0007669"/>
    <property type="project" value="UniProtKB-KW"/>
</dbReference>
<dbReference type="Proteomes" id="UP000178509">
    <property type="component" value="Unassembled WGS sequence"/>
</dbReference>
<name>A0A1G2HHP7_9BACT</name>
<dbReference type="Pfam" id="PF00453">
    <property type="entry name" value="Ribosomal_L20"/>
    <property type="match status" value="1"/>
</dbReference>
<dbReference type="SUPFAM" id="SSF74731">
    <property type="entry name" value="Ribosomal protein L20"/>
    <property type="match status" value="1"/>
</dbReference>
<dbReference type="Gene3D" id="1.10.1900.20">
    <property type="entry name" value="Ribosomal protein L20"/>
    <property type="match status" value="1"/>
</dbReference>
<comment type="function">
    <text evidence="5 6">Binds directly to 23S ribosomal RNA and is necessary for the in vitro assembly process of the 50S ribosomal subunit. It is not involved in the protein synthesizing functions of that subunit.</text>
</comment>
<dbReference type="EMBL" id="MHOJ01000036">
    <property type="protein sequence ID" value="OGZ61761.1"/>
    <property type="molecule type" value="Genomic_DNA"/>
</dbReference>
<evidence type="ECO:0000256" key="3">
    <source>
        <dbReference type="ARBA" id="ARBA00023274"/>
    </source>
</evidence>
<evidence type="ECO:0000313" key="8">
    <source>
        <dbReference type="Proteomes" id="UP000178509"/>
    </source>
</evidence>
<gene>
    <name evidence="5" type="primary">rplT</name>
    <name evidence="7" type="ORF">A3H51_01760</name>
</gene>
<dbReference type="CDD" id="cd07026">
    <property type="entry name" value="Ribosomal_L20"/>
    <property type="match status" value="1"/>
</dbReference>
<keyword evidence="3 5" id="KW-0687">Ribonucleoprotein</keyword>
<evidence type="ECO:0000313" key="7">
    <source>
        <dbReference type="EMBL" id="OGZ61761.1"/>
    </source>
</evidence>
<dbReference type="GO" id="GO:0019843">
    <property type="term" value="F:rRNA binding"/>
    <property type="evidence" value="ECO:0007669"/>
    <property type="project" value="UniProtKB-UniRule"/>
</dbReference>
<dbReference type="InterPro" id="IPR005813">
    <property type="entry name" value="Ribosomal_bL20"/>
</dbReference>
<proteinExistence type="inferred from homology"/>
<dbReference type="Gene3D" id="6.10.160.10">
    <property type="match status" value="1"/>
</dbReference>